<feature type="compositionally biased region" description="Acidic residues" evidence="1">
    <location>
        <begin position="31"/>
        <end position="52"/>
    </location>
</feature>
<dbReference type="InParanoid" id="K1RFD9"/>
<keyword evidence="2" id="KW-0732">Signal</keyword>
<protein>
    <submittedName>
        <fullName evidence="3">Uncharacterized protein</fullName>
    </submittedName>
</protein>
<gene>
    <name evidence="3" type="ORF">CGI_10024410</name>
</gene>
<sequence length="198" mass="22071">MNEQGALWDCVKYLALLFALLSVSMVTMADDSSEENDGDENEIEEVEDEEVTATEATVPVLRAPPTFSTTIRQSGSGSVAATVSQNGGSNVVVNSYRESKPSKVAAKAKAAASKIAKKVNRIVSVHRQRFTFYRCQTSCLVSAISCLRTCRTEGSYTFYRNQYMVCGRKCRINQYRCNKNCSNDLRRVRTAELRHLRS</sequence>
<organism evidence="3">
    <name type="scientific">Magallana gigas</name>
    <name type="common">Pacific oyster</name>
    <name type="synonym">Crassostrea gigas</name>
    <dbReference type="NCBI Taxonomy" id="29159"/>
    <lineage>
        <taxon>Eukaryota</taxon>
        <taxon>Metazoa</taxon>
        <taxon>Spiralia</taxon>
        <taxon>Lophotrochozoa</taxon>
        <taxon>Mollusca</taxon>
        <taxon>Bivalvia</taxon>
        <taxon>Autobranchia</taxon>
        <taxon>Pteriomorphia</taxon>
        <taxon>Ostreida</taxon>
        <taxon>Ostreoidea</taxon>
        <taxon>Ostreidae</taxon>
        <taxon>Magallana</taxon>
    </lineage>
</organism>
<feature type="region of interest" description="Disordered" evidence="1">
    <location>
        <begin position="31"/>
        <end position="55"/>
    </location>
</feature>
<evidence type="ECO:0000256" key="2">
    <source>
        <dbReference type="SAM" id="SignalP"/>
    </source>
</evidence>
<feature type="signal peptide" evidence="2">
    <location>
        <begin position="1"/>
        <end position="29"/>
    </location>
</feature>
<feature type="chain" id="PRO_5044016747" evidence="2">
    <location>
        <begin position="30"/>
        <end position="198"/>
    </location>
</feature>
<proteinExistence type="predicted"/>
<dbReference type="HOGENOM" id="CLU_1379341_0_0_1"/>
<evidence type="ECO:0000256" key="1">
    <source>
        <dbReference type="SAM" id="MobiDB-lite"/>
    </source>
</evidence>
<evidence type="ECO:0000313" key="3">
    <source>
        <dbReference type="EMBL" id="EKC32851.1"/>
    </source>
</evidence>
<name>K1RFD9_MAGGI</name>
<dbReference type="AlphaFoldDB" id="K1RFD9"/>
<accession>K1RFD9</accession>
<reference evidence="3" key="1">
    <citation type="journal article" date="2012" name="Nature">
        <title>The oyster genome reveals stress adaptation and complexity of shell formation.</title>
        <authorList>
            <person name="Zhang G."/>
            <person name="Fang X."/>
            <person name="Guo X."/>
            <person name="Li L."/>
            <person name="Luo R."/>
            <person name="Xu F."/>
            <person name="Yang P."/>
            <person name="Zhang L."/>
            <person name="Wang X."/>
            <person name="Qi H."/>
            <person name="Xiong Z."/>
            <person name="Que H."/>
            <person name="Xie Y."/>
            <person name="Holland P.W."/>
            <person name="Paps J."/>
            <person name="Zhu Y."/>
            <person name="Wu F."/>
            <person name="Chen Y."/>
            <person name="Wang J."/>
            <person name="Peng C."/>
            <person name="Meng J."/>
            <person name="Yang L."/>
            <person name="Liu J."/>
            <person name="Wen B."/>
            <person name="Zhang N."/>
            <person name="Huang Z."/>
            <person name="Zhu Q."/>
            <person name="Feng Y."/>
            <person name="Mount A."/>
            <person name="Hedgecock D."/>
            <person name="Xu Z."/>
            <person name="Liu Y."/>
            <person name="Domazet-Loso T."/>
            <person name="Du Y."/>
            <person name="Sun X."/>
            <person name="Zhang S."/>
            <person name="Liu B."/>
            <person name="Cheng P."/>
            <person name="Jiang X."/>
            <person name="Li J."/>
            <person name="Fan D."/>
            <person name="Wang W."/>
            <person name="Fu W."/>
            <person name="Wang T."/>
            <person name="Wang B."/>
            <person name="Zhang J."/>
            <person name="Peng Z."/>
            <person name="Li Y."/>
            <person name="Li N."/>
            <person name="Wang J."/>
            <person name="Chen M."/>
            <person name="He Y."/>
            <person name="Tan F."/>
            <person name="Song X."/>
            <person name="Zheng Q."/>
            <person name="Huang R."/>
            <person name="Yang H."/>
            <person name="Du X."/>
            <person name="Chen L."/>
            <person name="Yang M."/>
            <person name="Gaffney P.M."/>
            <person name="Wang S."/>
            <person name="Luo L."/>
            <person name="She Z."/>
            <person name="Ming Y."/>
            <person name="Huang W."/>
            <person name="Zhang S."/>
            <person name="Huang B."/>
            <person name="Zhang Y."/>
            <person name="Qu T."/>
            <person name="Ni P."/>
            <person name="Miao G."/>
            <person name="Wang J."/>
            <person name="Wang Q."/>
            <person name="Steinberg C.E."/>
            <person name="Wang H."/>
            <person name="Li N."/>
            <person name="Qian L."/>
            <person name="Zhang G."/>
            <person name="Li Y."/>
            <person name="Yang H."/>
            <person name="Liu X."/>
            <person name="Wang J."/>
            <person name="Yin Y."/>
            <person name="Wang J."/>
        </authorList>
    </citation>
    <scope>NUCLEOTIDE SEQUENCE [LARGE SCALE GENOMIC DNA]</scope>
    <source>
        <strain evidence="3">05x7-T-G4-1.051#20</strain>
    </source>
</reference>
<dbReference type="EMBL" id="JH817223">
    <property type="protein sequence ID" value="EKC32851.1"/>
    <property type="molecule type" value="Genomic_DNA"/>
</dbReference>